<evidence type="ECO:0000313" key="2">
    <source>
        <dbReference type="EMBL" id="MBZ5712495.1"/>
    </source>
</evidence>
<organism evidence="2 3">
    <name type="scientific">Nannocystis pusilla</name>
    <dbReference type="NCBI Taxonomy" id="889268"/>
    <lineage>
        <taxon>Bacteria</taxon>
        <taxon>Pseudomonadati</taxon>
        <taxon>Myxococcota</taxon>
        <taxon>Polyangia</taxon>
        <taxon>Nannocystales</taxon>
        <taxon>Nannocystaceae</taxon>
        <taxon>Nannocystis</taxon>
    </lineage>
</organism>
<name>A0ABS7TWG7_9BACT</name>
<evidence type="ECO:0000313" key="3">
    <source>
        <dbReference type="Proteomes" id="UP001139031"/>
    </source>
</evidence>
<protein>
    <submittedName>
        <fullName evidence="2">Uncharacterized protein</fullName>
    </submittedName>
</protein>
<feature type="region of interest" description="Disordered" evidence="1">
    <location>
        <begin position="21"/>
        <end position="60"/>
    </location>
</feature>
<sequence>MSLPRALLPLPLALACTPAPYGGSDGSDTSAALDVPAPATTLPAPTTTTGTTTEDPRPPKFDLPPTDPLSIRFCRPDAPPPGTLVVGNSELGPFVARRAYFDRSQGGRVLLLFLSPEADAVVEIEHHDGRSGPIFYGELASGPTKDGWLGTWTLEGGVYADGMAAASQLPPTVTLSEFAGTWHDYDPADPPRLVGTLVGDIHGTFDAVYCDDIFLSLIPD</sequence>
<evidence type="ECO:0000256" key="1">
    <source>
        <dbReference type="SAM" id="MobiDB-lite"/>
    </source>
</evidence>
<dbReference type="Proteomes" id="UP001139031">
    <property type="component" value="Unassembled WGS sequence"/>
</dbReference>
<accession>A0ABS7TWG7</accession>
<keyword evidence="3" id="KW-1185">Reference proteome</keyword>
<dbReference type="PROSITE" id="PS51257">
    <property type="entry name" value="PROKAR_LIPOPROTEIN"/>
    <property type="match status" value="1"/>
</dbReference>
<comment type="caution">
    <text evidence="2">The sequence shown here is derived from an EMBL/GenBank/DDBJ whole genome shotgun (WGS) entry which is preliminary data.</text>
</comment>
<proteinExistence type="predicted"/>
<dbReference type="EMBL" id="JAIRAU010000031">
    <property type="protein sequence ID" value="MBZ5712495.1"/>
    <property type="molecule type" value="Genomic_DNA"/>
</dbReference>
<gene>
    <name evidence="2" type="ORF">K7C98_24905</name>
</gene>
<dbReference type="RefSeq" id="WP_224194251.1">
    <property type="nucleotide sequence ID" value="NZ_JAIRAU010000031.1"/>
</dbReference>
<reference evidence="2" key="1">
    <citation type="submission" date="2021-08" db="EMBL/GenBank/DDBJ databases">
        <authorList>
            <person name="Stevens D.C."/>
        </authorList>
    </citation>
    <scope>NUCLEOTIDE SEQUENCE</scope>
    <source>
        <strain evidence="2">DSM 53165</strain>
    </source>
</reference>
<feature type="compositionally biased region" description="Low complexity" evidence="1">
    <location>
        <begin position="36"/>
        <end position="53"/>
    </location>
</feature>